<dbReference type="PROSITE" id="PS00041">
    <property type="entry name" value="HTH_ARAC_FAMILY_1"/>
    <property type="match status" value="1"/>
</dbReference>
<dbReference type="AlphaFoldDB" id="A0A2V1IMH2"/>
<dbReference type="InterPro" id="IPR018062">
    <property type="entry name" value="HTH_AraC-typ_CS"/>
</dbReference>
<evidence type="ECO:0000256" key="4">
    <source>
        <dbReference type="ARBA" id="ARBA00022679"/>
    </source>
</evidence>
<organism evidence="19 20">
    <name type="scientific">Duncaniella muris</name>
    <dbReference type="NCBI Taxonomy" id="2094150"/>
    <lineage>
        <taxon>Bacteria</taxon>
        <taxon>Pseudomonadati</taxon>
        <taxon>Bacteroidota</taxon>
        <taxon>Bacteroidia</taxon>
        <taxon>Bacteroidales</taxon>
        <taxon>Muribaculaceae</taxon>
        <taxon>Duncaniella</taxon>
    </lineage>
</organism>
<evidence type="ECO:0000256" key="9">
    <source>
        <dbReference type="ARBA" id="ARBA00023015"/>
    </source>
</evidence>
<dbReference type="PANTHER" id="PTHR43547:SF2">
    <property type="entry name" value="HYBRID SIGNAL TRANSDUCTION HISTIDINE KINASE C"/>
    <property type="match status" value="1"/>
</dbReference>
<dbReference type="GO" id="GO:0003700">
    <property type="term" value="F:DNA-binding transcription factor activity"/>
    <property type="evidence" value="ECO:0007669"/>
    <property type="project" value="InterPro"/>
</dbReference>
<dbReference type="FunFam" id="3.30.565.10:FF:000037">
    <property type="entry name" value="Hybrid sensor histidine kinase/response regulator"/>
    <property type="match status" value="1"/>
</dbReference>
<dbReference type="SUPFAM" id="SSF47384">
    <property type="entry name" value="Homodimeric domain of signal transducing histidine kinase"/>
    <property type="match status" value="1"/>
</dbReference>
<dbReference type="GeneID" id="82526860"/>
<dbReference type="SUPFAM" id="SSF52172">
    <property type="entry name" value="CheY-like"/>
    <property type="match status" value="1"/>
</dbReference>
<evidence type="ECO:0000256" key="7">
    <source>
        <dbReference type="ARBA" id="ARBA00022840"/>
    </source>
</evidence>
<dbReference type="EMBL" id="PUEC01000027">
    <property type="protein sequence ID" value="PWB01031.1"/>
    <property type="molecule type" value="Genomic_DNA"/>
</dbReference>
<dbReference type="SMART" id="SM00342">
    <property type="entry name" value="HTH_ARAC"/>
    <property type="match status" value="1"/>
</dbReference>
<accession>A0A2V1IMH2</accession>
<dbReference type="InterPro" id="IPR011006">
    <property type="entry name" value="CheY-like_superfamily"/>
</dbReference>
<dbReference type="SMART" id="SM00387">
    <property type="entry name" value="HATPase_c"/>
    <property type="match status" value="1"/>
</dbReference>
<dbReference type="FunFam" id="1.10.287.130:FF:000045">
    <property type="entry name" value="Two-component system sensor histidine kinase/response regulator"/>
    <property type="match status" value="1"/>
</dbReference>
<feature type="domain" description="HTH araC/xylS-type" evidence="16">
    <location>
        <begin position="811"/>
        <end position="910"/>
    </location>
</feature>
<keyword evidence="13" id="KW-0175">Coiled coil</keyword>
<dbReference type="Gene3D" id="3.40.50.2300">
    <property type="match status" value="3"/>
</dbReference>
<dbReference type="GO" id="GO:0000155">
    <property type="term" value="F:phosphorelay sensor kinase activity"/>
    <property type="evidence" value="ECO:0007669"/>
    <property type="project" value="InterPro"/>
</dbReference>
<dbReference type="Gene3D" id="1.10.10.60">
    <property type="entry name" value="Homeodomain-like"/>
    <property type="match status" value="1"/>
</dbReference>
<keyword evidence="15" id="KW-0812">Transmembrane</keyword>
<keyword evidence="11" id="KW-0804">Transcription</keyword>
<evidence type="ECO:0000256" key="6">
    <source>
        <dbReference type="ARBA" id="ARBA00022777"/>
    </source>
</evidence>
<feature type="transmembrane region" description="Helical" evidence="15">
    <location>
        <begin position="333"/>
        <end position="356"/>
    </location>
</feature>
<dbReference type="InterPro" id="IPR036890">
    <property type="entry name" value="HATPase_C_sf"/>
</dbReference>
<dbReference type="RefSeq" id="WP_107032993.1">
    <property type="nucleotide sequence ID" value="NZ_CAPFED010000039.1"/>
</dbReference>
<dbReference type="PANTHER" id="PTHR43547">
    <property type="entry name" value="TWO-COMPONENT HISTIDINE KINASE"/>
    <property type="match status" value="1"/>
</dbReference>
<evidence type="ECO:0000256" key="10">
    <source>
        <dbReference type="ARBA" id="ARBA00023125"/>
    </source>
</evidence>
<evidence type="ECO:0000256" key="14">
    <source>
        <dbReference type="SAM" id="MobiDB-lite"/>
    </source>
</evidence>
<dbReference type="SUPFAM" id="SSF53822">
    <property type="entry name" value="Periplasmic binding protein-like I"/>
    <property type="match status" value="1"/>
</dbReference>
<keyword evidence="15" id="KW-0472">Membrane</keyword>
<dbReference type="InterPro" id="IPR018060">
    <property type="entry name" value="HTH_AraC"/>
</dbReference>
<keyword evidence="6 19" id="KW-0418">Kinase</keyword>
<dbReference type="InterPro" id="IPR009057">
    <property type="entry name" value="Homeodomain-like_sf"/>
</dbReference>
<dbReference type="Pfam" id="PF02518">
    <property type="entry name" value="HATPase_c"/>
    <property type="match status" value="1"/>
</dbReference>
<dbReference type="Pfam" id="PF00072">
    <property type="entry name" value="Response_reg"/>
    <property type="match status" value="1"/>
</dbReference>
<dbReference type="EC" id="2.7.13.3" evidence="2"/>
<dbReference type="InterPro" id="IPR005467">
    <property type="entry name" value="His_kinase_dom"/>
</dbReference>
<evidence type="ECO:0000256" key="3">
    <source>
        <dbReference type="ARBA" id="ARBA00022553"/>
    </source>
</evidence>
<dbReference type="InterPro" id="IPR004358">
    <property type="entry name" value="Sig_transdc_His_kin-like_C"/>
</dbReference>
<protein>
    <recommendedName>
        <fullName evidence="2">histidine kinase</fullName>
        <ecNumber evidence="2">2.7.13.3</ecNumber>
    </recommendedName>
</protein>
<reference evidence="20" key="1">
    <citation type="submission" date="2018-02" db="EMBL/GenBank/DDBJ databases">
        <authorList>
            <person name="Clavel T."/>
            <person name="Strowig T."/>
        </authorList>
    </citation>
    <scope>NUCLEOTIDE SEQUENCE [LARGE SCALE GENOMIC DNA]</scope>
    <source>
        <strain evidence="20">DSM 103720</strain>
    </source>
</reference>
<evidence type="ECO:0000313" key="20">
    <source>
        <dbReference type="Proteomes" id="UP000244905"/>
    </source>
</evidence>
<feature type="modified residue" description="4-aspartylphosphate" evidence="12">
    <location>
        <position position="700"/>
    </location>
</feature>
<keyword evidence="9" id="KW-0805">Transcription regulation</keyword>
<evidence type="ECO:0000259" key="18">
    <source>
        <dbReference type="PROSITE" id="PS50110"/>
    </source>
</evidence>
<dbReference type="InterPro" id="IPR003594">
    <property type="entry name" value="HATPase_dom"/>
</dbReference>
<dbReference type="PROSITE" id="PS50110">
    <property type="entry name" value="RESPONSE_REGULATORY"/>
    <property type="match status" value="1"/>
</dbReference>
<keyword evidence="15" id="KW-1133">Transmembrane helix</keyword>
<dbReference type="Pfam" id="PF12833">
    <property type="entry name" value="HTH_18"/>
    <property type="match status" value="1"/>
</dbReference>
<keyword evidence="4" id="KW-0808">Transferase</keyword>
<dbReference type="SUPFAM" id="SSF46689">
    <property type="entry name" value="Homeodomain-like"/>
    <property type="match status" value="1"/>
</dbReference>
<dbReference type="Pfam" id="PF00512">
    <property type="entry name" value="HisKA"/>
    <property type="match status" value="1"/>
</dbReference>
<evidence type="ECO:0000256" key="11">
    <source>
        <dbReference type="ARBA" id="ARBA00023163"/>
    </source>
</evidence>
<evidence type="ECO:0000313" key="19">
    <source>
        <dbReference type="EMBL" id="PWB01031.1"/>
    </source>
</evidence>
<dbReference type="Pfam" id="PF13407">
    <property type="entry name" value="Peripla_BP_4"/>
    <property type="match status" value="1"/>
</dbReference>
<dbReference type="Gene3D" id="3.30.565.10">
    <property type="entry name" value="Histidine kinase-like ATPase, C-terminal domain"/>
    <property type="match status" value="1"/>
</dbReference>
<dbReference type="SMART" id="SM00388">
    <property type="entry name" value="HisKA"/>
    <property type="match status" value="1"/>
</dbReference>
<evidence type="ECO:0000256" key="2">
    <source>
        <dbReference type="ARBA" id="ARBA00012438"/>
    </source>
</evidence>
<dbReference type="InterPro" id="IPR036097">
    <property type="entry name" value="HisK_dim/P_sf"/>
</dbReference>
<feature type="domain" description="Histidine kinase" evidence="17">
    <location>
        <begin position="399"/>
        <end position="614"/>
    </location>
</feature>
<keyword evidence="5" id="KW-0547">Nucleotide-binding</keyword>
<gene>
    <name evidence="19" type="ORF">C5O23_10995</name>
</gene>
<evidence type="ECO:0000259" key="16">
    <source>
        <dbReference type="PROSITE" id="PS01124"/>
    </source>
</evidence>
<dbReference type="Proteomes" id="UP000244905">
    <property type="component" value="Unassembled WGS sequence"/>
</dbReference>
<dbReference type="SUPFAM" id="SSF55874">
    <property type="entry name" value="ATPase domain of HSP90 chaperone/DNA topoisomerase II/histidine kinase"/>
    <property type="match status" value="1"/>
</dbReference>
<dbReference type="PROSITE" id="PS01124">
    <property type="entry name" value="HTH_ARAC_FAMILY_2"/>
    <property type="match status" value="1"/>
</dbReference>
<evidence type="ECO:0000256" key="12">
    <source>
        <dbReference type="PROSITE-ProRule" id="PRU00169"/>
    </source>
</evidence>
<dbReference type="GO" id="GO:0005524">
    <property type="term" value="F:ATP binding"/>
    <property type="evidence" value="ECO:0007669"/>
    <property type="project" value="UniProtKB-KW"/>
</dbReference>
<comment type="caution">
    <text evidence="19">The sequence shown here is derived from an EMBL/GenBank/DDBJ whole genome shotgun (WGS) entry which is preliminary data.</text>
</comment>
<dbReference type="InterPro" id="IPR003661">
    <property type="entry name" value="HisK_dim/P_dom"/>
</dbReference>
<feature type="domain" description="Response regulatory" evidence="18">
    <location>
        <begin position="652"/>
        <end position="767"/>
    </location>
</feature>
<keyword evidence="3 12" id="KW-0597">Phosphoprotein</keyword>
<dbReference type="CDD" id="cd06308">
    <property type="entry name" value="PBP1_sensor_kinase-like"/>
    <property type="match status" value="1"/>
</dbReference>
<keyword evidence="7" id="KW-0067">ATP-binding</keyword>
<evidence type="ECO:0000259" key="17">
    <source>
        <dbReference type="PROSITE" id="PS50109"/>
    </source>
</evidence>
<dbReference type="PROSITE" id="PS50109">
    <property type="entry name" value="HIS_KIN"/>
    <property type="match status" value="1"/>
</dbReference>
<keyword evidence="20" id="KW-1185">Reference proteome</keyword>
<dbReference type="PRINTS" id="PR00344">
    <property type="entry name" value="BCTRLSENSOR"/>
</dbReference>
<dbReference type="SMART" id="SM00448">
    <property type="entry name" value="REC"/>
    <property type="match status" value="1"/>
</dbReference>
<dbReference type="InterPro" id="IPR028082">
    <property type="entry name" value="Peripla_BP_I"/>
</dbReference>
<evidence type="ECO:0000256" key="13">
    <source>
        <dbReference type="SAM" id="Coils"/>
    </source>
</evidence>
<name>A0A2V1IMH2_9BACT</name>
<dbReference type="CDD" id="cd17574">
    <property type="entry name" value="REC_OmpR"/>
    <property type="match status" value="1"/>
</dbReference>
<evidence type="ECO:0000256" key="5">
    <source>
        <dbReference type="ARBA" id="ARBA00022741"/>
    </source>
</evidence>
<dbReference type="CDD" id="cd00082">
    <property type="entry name" value="HisKA"/>
    <property type="match status" value="1"/>
</dbReference>
<keyword evidence="10" id="KW-0238">DNA-binding</keyword>
<feature type="coiled-coil region" evidence="13">
    <location>
        <begin position="358"/>
        <end position="392"/>
    </location>
</feature>
<sequence>MNRIIILLLMLTSLLFFPSCRKKEPYRIGISQCSQDGWRMKMNDEINREIMFHPEATVEIRSADNSNERQIADIRYFMDNGFDIIIAAPNEADAITPIIKEVYESGTPVIVFDRKINGDTYTAFQGVDNTEIGKSAAHYARHLIGEGGKVIEICGLKGSTPAIERHEGFHRGATAEGISVVASASGDWTYESAVPVADSLLTAHPDADMVYAHNDRMAIAASDVARRRGLKMKIIGIDAAPEIGIKAVADSVIDATFLYPTEGYRLIRTALAILEGKPYERVSTLPLSSPVDITNADILLLQNGSLNEETEKIRLLKSQVDDFWSRHSAQTSLFYAAVAILVLLVGVLFLLLRTFWQRQRHQHQLMEQNRLLEEQRDAQKELNEQLHAATQSKLVFFTNVSHDLRTPLTLIAEPVEQLVRAENLTPQQQVLMKIADKNVRILRRLINQILDFRKYENGKLDVNLTEVHFGSLVHDWTEAFHAIARKSGIKLSVDIRLPDDFTIAIDVEKIERVFFNLMSNAFKYTPANGSIRFTASLADGKLMFAVADTGRGISVEDLGNIFDRFYQVDKVHPNGSGIGLSLAKAFVELHEGSISVESQLGVGSEFTVNIPVRHISDTAETVTPGIISESVVDAELGEIEPEPQEIDADKPLLLVIDDNEDIRHMIRELLSDDYVMIFAANGKDGLRLAAKYVPDLIICDVMMPLMDGLECCRRIKEEVSTSHIPVLLLTACSMDEQRAQGYDSGADGYVAKPFNSSVLKSRCRNLIDNRRRIKDLWSANPIGGMSDRPRPALPPDKAAAPNGDLDNEFYARFLSIVTAEMGNSDLNVDQLASRMGLGRSQFYRKIKALTNYSPVELLRNLRLKRSRDLLTTTRKSISEIAYEVGFSTPAYFTKCYKEAFSETPTELRERLSSK</sequence>
<dbReference type="Gene3D" id="1.10.287.130">
    <property type="match status" value="1"/>
</dbReference>
<evidence type="ECO:0000256" key="15">
    <source>
        <dbReference type="SAM" id="Phobius"/>
    </source>
</evidence>
<proteinExistence type="predicted"/>
<comment type="catalytic activity">
    <reaction evidence="1">
        <text>ATP + protein L-histidine = ADP + protein N-phospho-L-histidine.</text>
        <dbReference type="EC" id="2.7.13.3"/>
    </reaction>
</comment>
<feature type="region of interest" description="Disordered" evidence="14">
    <location>
        <begin position="780"/>
        <end position="799"/>
    </location>
</feature>
<evidence type="ECO:0000256" key="8">
    <source>
        <dbReference type="ARBA" id="ARBA00023012"/>
    </source>
</evidence>
<evidence type="ECO:0000256" key="1">
    <source>
        <dbReference type="ARBA" id="ARBA00000085"/>
    </source>
</evidence>
<dbReference type="InterPro" id="IPR025997">
    <property type="entry name" value="SBP_2_dom"/>
</dbReference>
<dbReference type="GO" id="GO:0043565">
    <property type="term" value="F:sequence-specific DNA binding"/>
    <property type="evidence" value="ECO:0007669"/>
    <property type="project" value="InterPro"/>
</dbReference>
<keyword evidence="8" id="KW-0902">Two-component regulatory system</keyword>
<dbReference type="InterPro" id="IPR001789">
    <property type="entry name" value="Sig_transdc_resp-reg_receiver"/>
</dbReference>